<sequence>MIPTVPYRGVLSTAAGVLGLALSVSLSSGKHQTVRALKQYLSGCWIRSKFNSHAVDNRATQLRFTSRPDRSGATVHVVL</sequence>
<name>A0A2M3ZW95_9DIPT</name>
<dbReference type="EMBL" id="GGFM01012086">
    <property type="protein sequence ID" value="MBW32837.1"/>
    <property type="molecule type" value="Transcribed_RNA"/>
</dbReference>
<accession>A0A2M3ZW95</accession>
<protein>
    <submittedName>
        <fullName evidence="1">Putative secreted peptide</fullName>
    </submittedName>
</protein>
<proteinExistence type="predicted"/>
<evidence type="ECO:0000313" key="1">
    <source>
        <dbReference type="EMBL" id="MBW32837.1"/>
    </source>
</evidence>
<organism evidence="1">
    <name type="scientific">Anopheles braziliensis</name>
    <dbReference type="NCBI Taxonomy" id="58242"/>
    <lineage>
        <taxon>Eukaryota</taxon>
        <taxon>Metazoa</taxon>
        <taxon>Ecdysozoa</taxon>
        <taxon>Arthropoda</taxon>
        <taxon>Hexapoda</taxon>
        <taxon>Insecta</taxon>
        <taxon>Pterygota</taxon>
        <taxon>Neoptera</taxon>
        <taxon>Endopterygota</taxon>
        <taxon>Diptera</taxon>
        <taxon>Nematocera</taxon>
        <taxon>Culicoidea</taxon>
        <taxon>Culicidae</taxon>
        <taxon>Anophelinae</taxon>
        <taxon>Anopheles</taxon>
    </lineage>
</organism>
<reference evidence="1" key="1">
    <citation type="submission" date="2018-01" db="EMBL/GenBank/DDBJ databases">
        <title>An insight into the sialome of Amazonian anophelines.</title>
        <authorList>
            <person name="Ribeiro J.M."/>
            <person name="Scarpassa V."/>
            <person name="Calvo E."/>
        </authorList>
    </citation>
    <scope>NUCLEOTIDE SEQUENCE</scope>
    <source>
        <tissue evidence="1">Salivary glands</tissue>
    </source>
</reference>
<dbReference type="AlphaFoldDB" id="A0A2M3ZW95"/>